<comment type="caution">
    <text evidence="2">The sequence shown here is derived from an EMBL/GenBank/DDBJ whole genome shotgun (WGS) entry which is preliminary data.</text>
</comment>
<dbReference type="EMBL" id="JUFX02000021">
    <property type="protein sequence ID" value="KPH88603.1"/>
    <property type="molecule type" value="Genomic_DNA"/>
</dbReference>
<accession>A0A0N0MGC7</accession>
<gene>
    <name evidence="2" type="ORF">GLUCOINTEAF2_0203764</name>
</gene>
<evidence type="ECO:0000313" key="3">
    <source>
        <dbReference type="Proteomes" id="UP000031553"/>
    </source>
</evidence>
<name>A0A0N0MGC7_9PROT</name>
<reference evidence="2 3" key="1">
    <citation type="submission" date="2015-07" db="EMBL/GenBank/DDBJ databases">
        <title>Draft Genome Sequence of Komagataeibacter intermedius Strain AF2, Isolated from Kombucha Tea.</title>
        <authorList>
            <person name="Santos R.A."/>
            <person name="Berretta A.A."/>
            <person name="Barud H.S."/>
            <person name="Ribeiro S.J."/>
            <person name="Gonzalez-Garcia L.N."/>
            <person name="Zucchi T.D."/>
            <person name="Goldman G.H."/>
            <person name="Riano-Pachon D.M."/>
        </authorList>
    </citation>
    <scope>NUCLEOTIDE SEQUENCE [LARGE SCALE GENOMIC DNA]</scope>
    <source>
        <strain evidence="2 3">AF2</strain>
    </source>
</reference>
<sequence length="269" mass="29583">MVEEVAIDEERTVTLVAIRKGVGLQPGLIVDHVADHALAEHHHVRAGIIAHRPGRKPDRPHEVSHLGDGPARGAVRLVQRMAGRHENCDAARAECFDGSGDEKVMQAQAKRPQAFRATHGAIGKGWITDRKVIPVCELRCREIFAADPLVRIEPVRNPCRNRIILDPGKGDASLEPFRSGRDEKTGPTAGFKHGTASEAHLQHFVPECVHDQFRGKMRILCRAFQSCPFNVCCGGMDRFANFFPAWAGAIASGRKQVVRQFSCSKANEA</sequence>
<proteinExistence type="predicted"/>
<dbReference type="Proteomes" id="UP000031553">
    <property type="component" value="Unassembled WGS sequence"/>
</dbReference>
<evidence type="ECO:0000256" key="1">
    <source>
        <dbReference type="SAM" id="MobiDB-lite"/>
    </source>
</evidence>
<feature type="compositionally biased region" description="Basic and acidic residues" evidence="1">
    <location>
        <begin position="55"/>
        <end position="65"/>
    </location>
</feature>
<feature type="region of interest" description="Disordered" evidence="1">
    <location>
        <begin position="51"/>
        <end position="70"/>
    </location>
</feature>
<protein>
    <submittedName>
        <fullName evidence="2">Uncharacterized protein</fullName>
    </submittedName>
</protein>
<dbReference type="AlphaFoldDB" id="A0A0N0MGC7"/>
<evidence type="ECO:0000313" key="2">
    <source>
        <dbReference type="EMBL" id="KPH88603.1"/>
    </source>
</evidence>
<organism evidence="2 3">
    <name type="scientific">Komagataeibacter intermedius AF2</name>
    <dbReference type="NCBI Taxonomy" id="1458464"/>
    <lineage>
        <taxon>Bacteria</taxon>
        <taxon>Pseudomonadati</taxon>
        <taxon>Pseudomonadota</taxon>
        <taxon>Alphaproteobacteria</taxon>
        <taxon>Acetobacterales</taxon>
        <taxon>Acetobacteraceae</taxon>
        <taxon>Komagataeibacter</taxon>
    </lineage>
</organism>